<dbReference type="PANTHER" id="PTHR31001">
    <property type="entry name" value="UNCHARACTERIZED TRANSCRIPTIONAL REGULATORY PROTEIN"/>
    <property type="match status" value="1"/>
</dbReference>
<reference evidence="5" key="2">
    <citation type="journal article" date="2023" name="IMA Fungus">
        <title>Comparative genomic study of the Penicillium genus elucidates a diverse pangenome and 15 lateral gene transfer events.</title>
        <authorList>
            <person name="Petersen C."/>
            <person name="Sorensen T."/>
            <person name="Nielsen M.R."/>
            <person name="Sondergaard T.E."/>
            <person name="Sorensen J.L."/>
            <person name="Fitzpatrick D.A."/>
            <person name="Frisvad J.C."/>
            <person name="Nielsen K.L."/>
        </authorList>
    </citation>
    <scope>NUCLEOTIDE SEQUENCE</scope>
    <source>
        <strain evidence="5">IBT 29495</strain>
    </source>
</reference>
<evidence type="ECO:0000313" key="5">
    <source>
        <dbReference type="EMBL" id="KAJ5494418.1"/>
    </source>
</evidence>
<comment type="caution">
    <text evidence="5">The sequence shown here is derived from an EMBL/GenBank/DDBJ whole genome shotgun (WGS) entry which is preliminary data.</text>
</comment>
<dbReference type="GO" id="GO:0005634">
    <property type="term" value="C:nucleus"/>
    <property type="evidence" value="ECO:0007669"/>
    <property type="project" value="UniProtKB-SubCell"/>
</dbReference>
<dbReference type="InterPro" id="IPR050613">
    <property type="entry name" value="Sec_Metabolite_Reg"/>
</dbReference>
<dbReference type="CDD" id="cd12148">
    <property type="entry name" value="fungal_TF_MHR"/>
    <property type="match status" value="1"/>
</dbReference>
<protein>
    <submittedName>
        <fullName evidence="5">Transcriptional regulator family: Fungal Specific TF</fullName>
    </submittedName>
</protein>
<name>A0A9W9XK19_9EURO</name>
<proteinExistence type="predicted"/>
<dbReference type="AlphaFoldDB" id="A0A9W9XK19"/>
<evidence type="ECO:0000313" key="6">
    <source>
        <dbReference type="Proteomes" id="UP001149954"/>
    </source>
</evidence>
<dbReference type="EMBL" id="JAPWDS010000006">
    <property type="protein sequence ID" value="KAJ5494418.1"/>
    <property type="molecule type" value="Genomic_DNA"/>
</dbReference>
<sequence>MLLGDLEAGSTLLPVGHDDEGPAYSATHFMNNASTIEGAQFLETLANSKIHNTIDHFFSDWKGNGLESHVGAFLIQPFADAVIEEIAALKRSQDFRSDLLALSQRLFENSSRAVDIHRLMTLQGFIDQYTGPNLRWETMGVILTLVGIAATEFRAPYPLYRTEQERQTLRMNLIQFGNKCAIFCEALDVLNDVHILFLYQTFQVQSVFYGDQSLKTWRRLNDAACALLAAGLHESIQEARDIPFFLGEVRKRIFSRLYSIDISLATFLGRPPRMSKKFCCINLPLDIDERCYSLSDPTLNRELEKLDQAGWNSQGHIRASAVMRWSTITAMIREETLELLLGGNISNMQQRIIDLHDEINEAWENLPSVLRVSSHELWDSQRPRPELECLHMVRILYLQSAFLIEWAAWRHGIQQSSLFRSALELICSVNDALIRREQLPNLGFISLAWRVASCALPAAGALALYLLQPSSRCRFKELDPPSRRRVIENLSVLIAHMDILHSPNDGNFKLFSQAKRSLQSVVDMLLQPLNPLGMEVSSTQITTELPSADWMVPDYCGFDGDFWYVGTIHQLVI</sequence>
<keyword evidence="2" id="KW-0805">Transcription regulation</keyword>
<accession>A0A9W9XK19</accession>
<keyword evidence="4" id="KW-0539">Nucleus</keyword>
<evidence type="ECO:0000256" key="1">
    <source>
        <dbReference type="ARBA" id="ARBA00004123"/>
    </source>
</evidence>
<dbReference type="Proteomes" id="UP001149954">
    <property type="component" value="Unassembled WGS sequence"/>
</dbReference>
<evidence type="ECO:0000256" key="2">
    <source>
        <dbReference type="ARBA" id="ARBA00023015"/>
    </source>
</evidence>
<dbReference type="PANTHER" id="PTHR31001:SF40">
    <property type="entry name" value="ZN(II)2CYS6 TRANSCRIPTION FACTOR (EUROFUNG)"/>
    <property type="match status" value="1"/>
</dbReference>
<comment type="subcellular location">
    <subcellularLocation>
        <location evidence="1">Nucleus</location>
    </subcellularLocation>
</comment>
<keyword evidence="3" id="KW-0804">Transcription</keyword>
<evidence type="ECO:0000256" key="4">
    <source>
        <dbReference type="ARBA" id="ARBA00023242"/>
    </source>
</evidence>
<keyword evidence="6" id="KW-1185">Reference proteome</keyword>
<organism evidence="5 6">
    <name type="scientific">Penicillium fimorum</name>
    <dbReference type="NCBI Taxonomy" id="1882269"/>
    <lineage>
        <taxon>Eukaryota</taxon>
        <taxon>Fungi</taxon>
        <taxon>Dikarya</taxon>
        <taxon>Ascomycota</taxon>
        <taxon>Pezizomycotina</taxon>
        <taxon>Eurotiomycetes</taxon>
        <taxon>Eurotiomycetidae</taxon>
        <taxon>Eurotiales</taxon>
        <taxon>Aspergillaceae</taxon>
        <taxon>Penicillium</taxon>
    </lineage>
</organism>
<dbReference type="OrthoDB" id="4898680at2759"/>
<gene>
    <name evidence="5" type="ORF">N7463_010505</name>
</gene>
<reference evidence="5" key="1">
    <citation type="submission" date="2022-12" db="EMBL/GenBank/DDBJ databases">
        <authorList>
            <person name="Petersen C."/>
        </authorList>
    </citation>
    <scope>NUCLEOTIDE SEQUENCE</scope>
    <source>
        <strain evidence="5">IBT 29495</strain>
    </source>
</reference>
<evidence type="ECO:0000256" key="3">
    <source>
        <dbReference type="ARBA" id="ARBA00023163"/>
    </source>
</evidence>